<dbReference type="InterPro" id="IPR027417">
    <property type="entry name" value="P-loop_NTPase"/>
</dbReference>
<dbReference type="InterPro" id="IPR011990">
    <property type="entry name" value="TPR-like_helical_dom_sf"/>
</dbReference>
<feature type="domain" description="Fungal STAND N-terminal Goodbye" evidence="4">
    <location>
        <begin position="21"/>
        <end position="142"/>
    </location>
</feature>
<evidence type="ECO:0000313" key="7">
    <source>
        <dbReference type="Proteomes" id="UP001583177"/>
    </source>
</evidence>
<dbReference type="InterPro" id="IPR031350">
    <property type="entry name" value="Goodbye_dom"/>
</dbReference>
<gene>
    <name evidence="6" type="ORF">Daus18300_010598</name>
</gene>
<protein>
    <recommendedName>
        <fullName evidence="8">Fungal STAND N-terminal Goodbye domain-containing protein</fullName>
    </recommendedName>
</protein>
<dbReference type="Proteomes" id="UP001583177">
    <property type="component" value="Unassembled WGS sequence"/>
</dbReference>
<evidence type="ECO:0000259" key="4">
    <source>
        <dbReference type="Pfam" id="PF17109"/>
    </source>
</evidence>
<evidence type="ECO:0000256" key="1">
    <source>
        <dbReference type="ARBA" id="ARBA00022737"/>
    </source>
</evidence>
<dbReference type="Pfam" id="PF17109">
    <property type="entry name" value="Goodbye"/>
    <property type="match status" value="1"/>
</dbReference>
<organism evidence="6 7">
    <name type="scientific">Diaporthe australafricana</name>
    <dbReference type="NCBI Taxonomy" id="127596"/>
    <lineage>
        <taxon>Eukaryota</taxon>
        <taxon>Fungi</taxon>
        <taxon>Dikarya</taxon>
        <taxon>Ascomycota</taxon>
        <taxon>Pezizomycotina</taxon>
        <taxon>Sordariomycetes</taxon>
        <taxon>Sordariomycetidae</taxon>
        <taxon>Diaporthales</taxon>
        <taxon>Diaporthaceae</taxon>
        <taxon>Diaporthe</taxon>
    </lineage>
</organism>
<feature type="region of interest" description="Disordered" evidence="3">
    <location>
        <begin position="1301"/>
        <end position="1361"/>
    </location>
</feature>
<dbReference type="SUPFAM" id="SSF52540">
    <property type="entry name" value="P-loop containing nucleoside triphosphate hydrolases"/>
    <property type="match status" value="1"/>
</dbReference>
<comment type="caution">
    <text evidence="6">The sequence shown here is derived from an EMBL/GenBank/DDBJ whole genome shotgun (WGS) entry which is preliminary data.</text>
</comment>
<name>A0ABR3WA83_9PEZI</name>
<dbReference type="EMBL" id="JAWRVE010000119">
    <property type="protein sequence ID" value="KAL1856835.1"/>
    <property type="molecule type" value="Genomic_DNA"/>
</dbReference>
<dbReference type="Gene3D" id="3.40.50.300">
    <property type="entry name" value="P-loop containing nucleotide triphosphate hydrolases"/>
    <property type="match status" value="1"/>
</dbReference>
<keyword evidence="7" id="KW-1185">Reference proteome</keyword>
<dbReference type="PANTHER" id="PTHR10039:SF17">
    <property type="entry name" value="FUNGAL STAND N-TERMINAL GOODBYE DOMAIN-CONTAINING PROTEIN-RELATED"/>
    <property type="match status" value="1"/>
</dbReference>
<dbReference type="Gene3D" id="1.25.40.10">
    <property type="entry name" value="Tetratricopeptide repeat domain"/>
    <property type="match status" value="1"/>
</dbReference>
<evidence type="ECO:0000259" key="5">
    <source>
        <dbReference type="Pfam" id="PF24883"/>
    </source>
</evidence>
<dbReference type="PANTHER" id="PTHR10039">
    <property type="entry name" value="AMELOGENIN"/>
    <property type="match status" value="1"/>
</dbReference>
<feature type="compositionally biased region" description="Basic and acidic residues" evidence="3">
    <location>
        <begin position="1309"/>
        <end position="1319"/>
    </location>
</feature>
<feature type="compositionally biased region" description="Acidic residues" evidence="3">
    <location>
        <begin position="1320"/>
        <end position="1354"/>
    </location>
</feature>
<feature type="domain" description="Nephrocystin 3-like N-terminal" evidence="5">
    <location>
        <begin position="335"/>
        <end position="504"/>
    </location>
</feature>
<dbReference type="InterPro" id="IPR056884">
    <property type="entry name" value="NPHP3-like_N"/>
</dbReference>
<evidence type="ECO:0008006" key="8">
    <source>
        <dbReference type="Google" id="ProtNLM"/>
    </source>
</evidence>
<sequence length="1467" mass="165563">MAEKDRARYHNDGARDVVDIWSDAIRQYQGIGGKDLKAGFDQFKSVDALVDFGCKEMESFHAFRYDGAKVSKLRGLFKDSMWLVEGGMQQVVAAATPAFPPAAAVGTALTYMLSACKEVSADYDIVTTFFVDFTMFLRRMKILEKRLPKQGAFHDCVYDVFASLLKMCGIATKYIQLKRFKKWVTALFKGGDDELVCARSNMDTAMSNLQDATQKAILGNTVELQESSGETQALLEQMEQELQENAESSRRIMEEQFSMLQEITEKQNTIFNDVKKLLQFEQERRKNESLTKQGGPKSSGNAKPPTSNSVRISFGYSTDPDKEYQTLRHSRIPETGTWIFEEPGWKAWVEQVEENDHSPILTVSGPRGAGKSHLAASIYDHLKSNAGDTTCVVHFYFREDTKDLDEFCNAINWAVVQIAERNANLCDRINKTMAQDDLEWDYDNWEDVWSHFVKPLFPKSSKHRLTIVLDGIDELPALVQRDELLDWLKAVKSSNDSNISVVCTLRDAKADENDLMAQVEKIGIESINVARAKQGPDTRALIWQHLNSDNGLNKFDPYIKQRIATRVEETADCMLYAEHMLRHFSMIGREHLVLKQLKQKRPPRKLEALKSLLAWLSFSFRPLTLSDSLQLVKAVFGSSLDLESELQGNQLARVLKIAGKDERESSDTDKDSAVISGDKDPDAKYNDSDLPLKFLGRSMRDYFQQAQDVTEGLRTPAPVAHRKIFLLCCDIICGRIKVEDESLRSYAARTWSYHLSWTDLRVDSNGDTAACLEGLGNIMTNAHDAASFFQRHGVDYEDLHSDFKDEMPVKDFQSDLLFQNMAWFADLISKSTSDLLSQDTRAWAKMTMEDMKDAFMPLAKAHINKWLHAADVESAATSYKFSRTCIGLTGQNALFKKTIGSEDSVKYDEEEILGISGAFDNASKTGNAAWAVASILEHSEHYETALTTLSGGAFDDLSDASVNSDNFRALHLLAIVQNSLEDYEAAQESIIKALSCQDGSYPGLLRGAYITQAEIYTNLDNADEAIKSYESARQATSDEPLRGEFLRSEFDAWNKNGKAVDLVKTKWTLHEKLEWMAWNYASDEKHHVDFMFAAIDAKEFAFVGETYEEIISLLDNFDAGVPLRNTLAHWHYLSSGDLELPKTQTLAVLDSTLNSSNSESYRFTNEDPEFSLYRALSYLTDIIYEQFRATADRSTKAKLFEEAKGLMGRPLPRAVVLQKSWQVYHKVILARMARKLGPLHDFEQFLDQGFNDTLEALMDGVSWNDELNLDLLSQVLFSLDGLEREGKIALSARFSQLEVEDEGTDGVVDGDKESSSGEIKDDDGDGNSESDDGDGNSESSDEDDDPLPDDEGDLTGDSTSCAGSRCDVSWRAWKGRRIYQCLYCWDTFLCDTCYDKRIKYNEGAEIPPGEHYCGKNHKYISGPVQGWKGIKNGMVLIEGEEPFAFKTWLADLKEKKWPEAWEKFWMD</sequence>
<dbReference type="SUPFAM" id="SSF48452">
    <property type="entry name" value="TPR-like"/>
    <property type="match status" value="1"/>
</dbReference>
<evidence type="ECO:0000256" key="2">
    <source>
        <dbReference type="SAM" id="Coils"/>
    </source>
</evidence>
<keyword evidence="1" id="KW-0677">Repeat</keyword>
<feature type="region of interest" description="Disordered" evidence="3">
    <location>
        <begin position="662"/>
        <end position="683"/>
    </location>
</feature>
<proteinExistence type="predicted"/>
<keyword evidence="2" id="KW-0175">Coiled coil</keyword>
<evidence type="ECO:0000313" key="6">
    <source>
        <dbReference type="EMBL" id="KAL1856835.1"/>
    </source>
</evidence>
<feature type="compositionally biased region" description="Polar residues" evidence="3">
    <location>
        <begin position="290"/>
        <end position="311"/>
    </location>
</feature>
<evidence type="ECO:0000256" key="3">
    <source>
        <dbReference type="SAM" id="MobiDB-lite"/>
    </source>
</evidence>
<feature type="coiled-coil region" evidence="2">
    <location>
        <begin position="224"/>
        <end position="255"/>
    </location>
</feature>
<feature type="region of interest" description="Disordered" evidence="3">
    <location>
        <begin position="285"/>
        <end position="317"/>
    </location>
</feature>
<reference evidence="6 7" key="1">
    <citation type="journal article" date="2024" name="IMA Fungus">
        <title>IMA Genome - F19 : A genome assembly and annotation guide to empower mycologists, including annotated draft genome sequences of Ceratocystis pirilliformis, Diaporthe australafricana, Fusarium ophioides, Paecilomyces lecythidis, and Sporothrix stenoceras.</title>
        <authorList>
            <person name="Aylward J."/>
            <person name="Wilson A.M."/>
            <person name="Visagie C.M."/>
            <person name="Spraker J."/>
            <person name="Barnes I."/>
            <person name="Buitendag C."/>
            <person name="Ceriani C."/>
            <person name="Del Mar Angel L."/>
            <person name="du Plessis D."/>
            <person name="Fuchs T."/>
            <person name="Gasser K."/>
            <person name="Kramer D."/>
            <person name="Li W."/>
            <person name="Munsamy K."/>
            <person name="Piso A."/>
            <person name="Price J.L."/>
            <person name="Sonnekus B."/>
            <person name="Thomas C."/>
            <person name="van der Nest A."/>
            <person name="van Dijk A."/>
            <person name="van Heerden A."/>
            <person name="van Vuuren N."/>
            <person name="Yilmaz N."/>
            <person name="Duong T.A."/>
            <person name="van der Merwe N.A."/>
            <person name="Wingfield M.J."/>
            <person name="Wingfield B.D."/>
        </authorList>
    </citation>
    <scope>NUCLEOTIDE SEQUENCE [LARGE SCALE GENOMIC DNA]</scope>
    <source>
        <strain evidence="6 7">CMW 18300</strain>
    </source>
</reference>
<accession>A0ABR3WA83</accession>
<dbReference type="Pfam" id="PF24883">
    <property type="entry name" value="NPHP3_N"/>
    <property type="match status" value="1"/>
</dbReference>